<keyword evidence="2" id="KW-1185">Reference proteome</keyword>
<evidence type="ECO:0000313" key="1">
    <source>
        <dbReference type="EMBL" id="MBB4192781.1"/>
    </source>
</evidence>
<accession>A0A7W6MJD6</accession>
<dbReference type="RefSeq" id="WP_184457049.1">
    <property type="nucleotide sequence ID" value="NZ_JACIFV010000009.1"/>
</dbReference>
<protein>
    <submittedName>
        <fullName evidence="1">Uncharacterized protein</fullName>
    </submittedName>
</protein>
<organism evidence="1 2">
    <name type="scientific">Rhizobium aethiopicum</name>
    <dbReference type="NCBI Taxonomy" id="1138170"/>
    <lineage>
        <taxon>Bacteria</taxon>
        <taxon>Pseudomonadati</taxon>
        <taxon>Pseudomonadota</taxon>
        <taxon>Alphaproteobacteria</taxon>
        <taxon>Hyphomicrobiales</taxon>
        <taxon>Rhizobiaceae</taxon>
        <taxon>Rhizobium/Agrobacterium group</taxon>
        <taxon>Rhizobium</taxon>
    </lineage>
</organism>
<gene>
    <name evidence="1" type="ORF">GGD53_002941</name>
</gene>
<dbReference type="Proteomes" id="UP000524492">
    <property type="component" value="Unassembled WGS sequence"/>
</dbReference>
<dbReference type="AlphaFoldDB" id="A0A7W6MJD6"/>
<reference evidence="1 2" key="1">
    <citation type="submission" date="2020-08" db="EMBL/GenBank/DDBJ databases">
        <title>Genomic Encyclopedia of Type Strains, Phase IV (KMG-V): Genome sequencing to study the core and pangenomes of soil and plant-associated prokaryotes.</title>
        <authorList>
            <person name="Whitman W."/>
        </authorList>
    </citation>
    <scope>NUCLEOTIDE SEQUENCE [LARGE SCALE GENOMIC DNA]</scope>
    <source>
        <strain evidence="1 2">SEMIA 4074</strain>
    </source>
</reference>
<proteinExistence type="predicted"/>
<dbReference type="EMBL" id="JACIFV010000009">
    <property type="protein sequence ID" value="MBB4192781.1"/>
    <property type="molecule type" value="Genomic_DNA"/>
</dbReference>
<name>A0A7W6MJD6_9HYPH</name>
<sequence>MARHASLAEQLSALRQFVQQPETAEPVQTNWTTVAANDNKPPKDAHGERRWRIKPTLDAMEEEIAGEIVRGPDVYSEFFGRMIPGPIIQIGKLRFSDGAQTERCTMAGIDGKPVAGDYRMPRGAMLGTTDGQEENLGGGSSAKGFNNATMAEIFKVDHRSFVPRGKRKKPDVIFDGDASKELAKAIANTEVMPDVKKCPDGLSLGASRISDNFIGLKRMPSGKGGSEAWQDVYEKMEEKQAFLAAERDLSEKDRAAIASVRSAKTLEDIGVALGQSRKYAKFRGGGKRALLAANENLRAAINKYVSGV</sequence>
<comment type="caution">
    <text evidence="1">The sequence shown here is derived from an EMBL/GenBank/DDBJ whole genome shotgun (WGS) entry which is preliminary data.</text>
</comment>
<evidence type="ECO:0000313" key="2">
    <source>
        <dbReference type="Proteomes" id="UP000524492"/>
    </source>
</evidence>